<sequence>MGVFKEAKNAYRERKAEIKADRQAKIAEQQAIKAMEAMSLADETESRYSARSRSRRHRSEHHRGPELRIRPPTERYNSGMSVRSATSSRSQSVAPRQSSRTIYHSSRSVPSSPDRPNAMIPRRHTTQDIALSHPARPVPKRTSSTSAIDMDLAYGHIHPKSLAAYNPEPEQKDLSSLITKAKGILDEADCAHASVTAIIAHLQKHPDAMAAVALTLAEISNLVSKMAPGALTALKASAPAVFALLASPQFLIAAGVGVGITVVMLGGYKVIKKIKAKEELQKEGSMDEMMEITSDLPNIDRIENWRRGIADSQVGESAAGTSVEGEYITPIAAQMRRSTGPMAMPVPASTTRSDDTKSKKTSKSKKKSGKAGSMKSSSGAGGSSEKGSKTTKAKKPSPLRLMFK</sequence>
<feature type="compositionally biased region" description="Low complexity" evidence="1">
    <location>
        <begin position="105"/>
        <end position="116"/>
    </location>
</feature>
<feature type="compositionally biased region" description="Basic and acidic residues" evidence="1">
    <location>
        <begin position="62"/>
        <end position="73"/>
    </location>
</feature>
<dbReference type="EMBL" id="LCWF01000106">
    <property type="protein sequence ID" value="KKY19722.1"/>
    <property type="molecule type" value="Genomic_DNA"/>
</dbReference>
<gene>
    <name evidence="3" type="ORF">UCRPC4_g04423</name>
</gene>
<feature type="compositionally biased region" description="Basic residues" evidence="1">
    <location>
        <begin position="50"/>
        <end position="61"/>
    </location>
</feature>
<organism evidence="3 4">
    <name type="scientific">Phaeomoniella chlamydospora</name>
    <name type="common">Phaeoacremonium chlamydosporum</name>
    <dbReference type="NCBI Taxonomy" id="158046"/>
    <lineage>
        <taxon>Eukaryota</taxon>
        <taxon>Fungi</taxon>
        <taxon>Dikarya</taxon>
        <taxon>Ascomycota</taxon>
        <taxon>Pezizomycotina</taxon>
        <taxon>Eurotiomycetes</taxon>
        <taxon>Chaetothyriomycetidae</taxon>
        <taxon>Phaeomoniellales</taxon>
        <taxon>Phaeomoniellaceae</taxon>
        <taxon>Phaeomoniella</taxon>
    </lineage>
</organism>
<dbReference type="OrthoDB" id="5402307at2759"/>
<proteinExistence type="predicted"/>
<feature type="compositionally biased region" description="Basic residues" evidence="1">
    <location>
        <begin position="359"/>
        <end position="369"/>
    </location>
</feature>
<reference evidence="3 4" key="1">
    <citation type="submission" date="2015-05" db="EMBL/GenBank/DDBJ databases">
        <title>Distinctive expansion of gene families associated with plant cell wall degradation and secondary metabolism in the genomes of grapevine trunk pathogens.</title>
        <authorList>
            <person name="Lawrence D.P."/>
            <person name="Travadon R."/>
            <person name="Rolshausen P.E."/>
            <person name="Baumgartner K."/>
        </authorList>
    </citation>
    <scope>NUCLEOTIDE SEQUENCE [LARGE SCALE GENOMIC DNA]</scope>
    <source>
        <strain evidence="3">UCRPC4</strain>
    </source>
</reference>
<feature type="compositionally biased region" description="Low complexity" evidence="1">
    <location>
        <begin position="81"/>
        <end position="94"/>
    </location>
</feature>
<name>A0A0G2E9P9_PHACM</name>
<protein>
    <submittedName>
        <fullName evidence="3">Uncharacterized protein</fullName>
    </submittedName>
</protein>
<feature type="compositionally biased region" description="Basic residues" evidence="1">
    <location>
        <begin position="389"/>
        <end position="404"/>
    </location>
</feature>
<accession>A0A0G2E9P9</accession>
<keyword evidence="4" id="KW-1185">Reference proteome</keyword>
<reference evidence="3 4" key="2">
    <citation type="submission" date="2015-05" db="EMBL/GenBank/DDBJ databases">
        <authorList>
            <person name="Morales-Cruz A."/>
            <person name="Amrine K.C."/>
            <person name="Cantu D."/>
        </authorList>
    </citation>
    <scope>NUCLEOTIDE SEQUENCE [LARGE SCALE GENOMIC DNA]</scope>
    <source>
        <strain evidence="3">UCRPC4</strain>
    </source>
</reference>
<evidence type="ECO:0000256" key="1">
    <source>
        <dbReference type="SAM" id="MobiDB-lite"/>
    </source>
</evidence>
<evidence type="ECO:0000313" key="3">
    <source>
        <dbReference type="EMBL" id="KKY19722.1"/>
    </source>
</evidence>
<feature type="transmembrane region" description="Helical" evidence="2">
    <location>
        <begin position="250"/>
        <end position="271"/>
    </location>
</feature>
<keyword evidence="2" id="KW-0812">Transmembrane</keyword>
<keyword evidence="2" id="KW-0472">Membrane</keyword>
<dbReference type="Proteomes" id="UP000053317">
    <property type="component" value="Unassembled WGS sequence"/>
</dbReference>
<evidence type="ECO:0000256" key="2">
    <source>
        <dbReference type="SAM" id="Phobius"/>
    </source>
</evidence>
<feature type="region of interest" description="Disordered" evidence="1">
    <location>
        <begin position="335"/>
        <end position="404"/>
    </location>
</feature>
<dbReference type="AlphaFoldDB" id="A0A0G2E9P9"/>
<comment type="caution">
    <text evidence="3">The sequence shown here is derived from an EMBL/GenBank/DDBJ whole genome shotgun (WGS) entry which is preliminary data.</text>
</comment>
<evidence type="ECO:0000313" key="4">
    <source>
        <dbReference type="Proteomes" id="UP000053317"/>
    </source>
</evidence>
<keyword evidence="2" id="KW-1133">Transmembrane helix</keyword>
<feature type="region of interest" description="Disordered" evidence="1">
    <location>
        <begin position="37"/>
        <end position="120"/>
    </location>
</feature>
<feature type="compositionally biased region" description="Polar residues" evidence="1">
    <location>
        <begin position="95"/>
        <end position="104"/>
    </location>
</feature>